<reference evidence="1 3" key="1">
    <citation type="journal article" date="2020" name="J. Appl. Microbiol.">
        <title>Genetic characterization of Shigatoxigenic and enteropathogenic Escherichia coli O80:H2 from diarrheic and septicemic calves and relatedness to human Shigatoxigenic E. coli O80:H2.</title>
        <authorList>
            <person name="Habets A."/>
            <person name="Crombe F."/>
            <person name="Nakamura K."/>
            <person name="Guerin V."/>
            <person name="De Rauw K."/>
            <person name="Pierard D."/>
            <person name="Saulmont M."/>
            <person name="Hayashi T."/>
            <person name="Mainil J.G."/>
            <person name="Thiry D."/>
        </authorList>
    </citation>
    <scope>NUCLEOTIDE SEQUENCE [LARGE SCALE GENOMIC DNA]</scope>
    <source>
        <strain evidence="2">EH3306</strain>
        <strain evidence="1 3">EH3307</strain>
    </source>
</reference>
<comment type="caution">
    <text evidence="1">The sequence shown here is derived from an EMBL/GenBank/DDBJ whole genome shotgun (WGS) entry which is preliminary data.</text>
</comment>
<evidence type="ECO:0000313" key="2">
    <source>
        <dbReference type="EMBL" id="NYQ41259.1"/>
    </source>
</evidence>
<dbReference type="Proteomes" id="UP000517067">
    <property type="component" value="Unassembled WGS sequence"/>
</dbReference>
<gene>
    <name evidence="2" type="ORF">G4A38_22255</name>
    <name evidence="1" type="ORF">G4A47_21955</name>
</gene>
<dbReference type="Proteomes" id="UP000540485">
    <property type="component" value="Unassembled WGS sequence"/>
</dbReference>
<organism evidence="1 3">
    <name type="scientific">Escherichia coli</name>
    <dbReference type="NCBI Taxonomy" id="562"/>
    <lineage>
        <taxon>Bacteria</taxon>
        <taxon>Pseudomonadati</taxon>
        <taxon>Pseudomonadota</taxon>
        <taxon>Gammaproteobacteria</taxon>
        <taxon>Enterobacterales</taxon>
        <taxon>Enterobacteriaceae</taxon>
        <taxon>Escherichia</taxon>
    </lineage>
</organism>
<protein>
    <submittedName>
        <fullName evidence="1">Uncharacterized protein</fullName>
    </submittedName>
</protein>
<evidence type="ECO:0000313" key="3">
    <source>
        <dbReference type="Proteomes" id="UP000517067"/>
    </source>
</evidence>
<sequence length="244" mass="27993">MTTLKTQLTQLREQYQIKQQVQSLEEVYDRYRTIRDGLLDVAEPLQKAQKQLEVIGTLPEPHSAIDFSQEAALFGGAKTQLDALTARFKESGDKTEQCGFWETVRVLKSVHESIDDKVDATWKAFVADLEARATLDPVFLEQQRTLGNVLVYDDYRKARDNFNRQKLSGPDSLSVVKNLQKYSDEMIALKRSMDLDAPDDVLRFFEALDRHNHASLTLLTPGVITWLEEKDMLPAFNVTRKRMI</sequence>
<dbReference type="AlphaFoldDB" id="A0A1L4LFV8"/>
<dbReference type="RefSeq" id="WP_000209422.1">
    <property type="nucleotide sequence ID" value="NZ_AP023286.1"/>
</dbReference>
<dbReference type="NCBIfam" id="NF041066">
    <property type="entry name" value="DpdI"/>
    <property type="match status" value="1"/>
</dbReference>
<evidence type="ECO:0000313" key="1">
    <source>
        <dbReference type="EMBL" id="NYP87816.1"/>
    </source>
</evidence>
<dbReference type="EMBL" id="JABUPJ010000040">
    <property type="protein sequence ID" value="NYQ41259.1"/>
    <property type="molecule type" value="Genomic_DNA"/>
</dbReference>
<proteinExistence type="predicted"/>
<accession>A0A1L4LFV8</accession>
<dbReference type="EMBL" id="JABUPU010000042">
    <property type="protein sequence ID" value="NYP87816.1"/>
    <property type="molecule type" value="Genomic_DNA"/>
</dbReference>
<name>A0A1L4LFV8_ECOLX</name>